<feature type="transmembrane region" description="Helical" evidence="8">
    <location>
        <begin position="38"/>
        <end position="60"/>
    </location>
</feature>
<comment type="subcellular location">
    <subcellularLocation>
        <location evidence="2">Membrane</location>
    </subcellularLocation>
</comment>
<organism evidence="10 11">
    <name type="scientific">Hominibacterium faecale</name>
    <dbReference type="NCBI Taxonomy" id="2839743"/>
    <lineage>
        <taxon>Bacteria</taxon>
        <taxon>Bacillati</taxon>
        <taxon>Bacillota</taxon>
        <taxon>Clostridia</taxon>
        <taxon>Peptostreptococcales</taxon>
        <taxon>Anaerovoracaceae</taxon>
        <taxon>Hominibacterium</taxon>
    </lineage>
</organism>
<accession>A0A9J6QUP3</accession>
<reference evidence="10" key="1">
    <citation type="submission" date="2022-09" db="EMBL/GenBank/DDBJ databases">
        <title>Culturomic study of gut microbiota in children with autism spectrum disorder.</title>
        <authorList>
            <person name="Efimov B.A."/>
            <person name="Chaplin A.V."/>
            <person name="Sokolova S.R."/>
            <person name="Pikina A.P."/>
            <person name="Korzhanova M."/>
            <person name="Belova V."/>
            <person name="Korostin D."/>
        </authorList>
    </citation>
    <scope>NUCLEOTIDE SEQUENCE</scope>
    <source>
        <strain evidence="10">ASD5510</strain>
    </source>
</reference>
<feature type="domain" description="Histidine kinase" evidence="9">
    <location>
        <begin position="129"/>
        <end position="340"/>
    </location>
</feature>
<evidence type="ECO:0000313" key="11">
    <source>
        <dbReference type="Proteomes" id="UP001065549"/>
    </source>
</evidence>
<name>A0A9J6QUP3_9FIRM</name>
<dbReference type="InterPro" id="IPR036097">
    <property type="entry name" value="HisK_dim/P_sf"/>
</dbReference>
<keyword evidence="11" id="KW-1185">Reference proteome</keyword>
<dbReference type="PROSITE" id="PS50109">
    <property type="entry name" value="HIS_KIN"/>
    <property type="match status" value="1"/>
</dbReference>
<dbReference type="InterPro" id="IPR003594">
    <property type="entry name" value="HATPase_dom"/>
</dbReference>
<dbReference type="Pfam" id="PF00512">
    <property type="entry name" value="HisKA"/>
    <property type="match status" value="1"/>
</dbReference>
<keyword evidence="8" id="KW-0472">Membrane</keyword>
<proteinExistence type="predicted"/>
<keyword evidence="4" id="KW-0597">Phosphoprotein</keyword>
<dbReference type="Proteomes" id="UP001065549">
    <property type="component" value="Unassembled WGS sequence"/>
</dbReference>
<dbReference type="InterPro" id="IPR050351">
    <property type="entry name" value="BphY/WalK/GraS-like"/>
</dbReference>
<protein>
    <recommendedName>
        <fullName evidence="3">histidine kinase</fullName>
        <ecNumber evidence="3">2.7.13.3</ecNumber>
    </recommendedName>
</protein>
<dbReference type="InterPro" id="IPR003661">
    <property type="entry name" value="HisK_dim/P_dom"/>
</dbReference>
<comment type="catalytic activity">
    <reaction evidence="1">
        <text>ATP + protein L-histidine = ADP + protein N-phospho-L-histidine.</text>
        <dbReference type="EC" id="2.7.13.3"/>
    </reaction>
</comment>
<evidence type="ECO:0000256" key="1">
    <source>
        <dbReference type="ARBA" id="ARBA00000085"/>
    </source>
</evidence>
<dbReference type="CDD" id="cd00082">
    <property type="entry name" value="HisKA"/>
    <property type="match status" value="1"/>
</dbReference>
<keyword evidence="6 10" id="KW-0418">Kinase</keyword>
<dbReference type="PRINTS" id="PR00344">
    <property type="entry name" value="BCTRLSENSOR"/>
</dbReference>
<dbReference type="SMART" id="SM00388">
    <property type="entry name" value="HisKA"/>
    <property type="match status" value="1"/>
</dbReference>
<evidence type="ECO:0000313" key="10">
    <source>
        <dbReference type="EMBL" id="MCU7378723.1"/>
    </source>
</evidence>
<evidence type="ECO:0000256" key="6">
    <source>
        <dbReference type="ARBA" id="ARBA00022777"/>
    </source>
</evidence>
<evidence type="ECO:0000256" key="7">
    <source>
        <dbReference type="ARBA" id="ARBA00023012"/>
    </source>
</evidence>
<dbReference type="PANTHER" id="PTHR45453">
    <property type="entry name" value="PHOSPHATE REGULON SENSOR PROTEIN PHOR"/>
    <property type="match status" value="1"/>
</dbReference>
<dbReference type="PANTHER" id="PTHR45453:SF1">
    <property type="entry name" value="PHOSPHATE REGULON SENSOR PROTEIN PHOR"/>
    <property type="match status" value="1"/>
</dbReference>
<evidence type="ECO:0000259" key="9">
    <source>
        <dbReference type="PROSITE" id="PS50109"/>
    </source>
</evidence>
<dbReference type="EMBL" id="JAOSHN010000004">
    <property type="protein sequence ID" value="MCU7378723.1"/>
    <property type="molecule type" value="Genomic_DNA"/>
</dbReference>
<evidence type="ECO:0000256" key="2">
    <source>
        <dbReference type="ARBA" id="ARBA00004370"/>
    </source>
</evidence>
<dbReference type="GO" id="GO:0005886">
    <property type="term" value="C:plasma membrane"/>
    <property type="evidence" value="ECO:0007669"/>
    <property type="project" value="TreeGrafter"/>
</dbReference>
<keyword evidence="8" id="KW-0812">Transmembrane</keyword>
<evidence type="ECO:0000256" key="8">
    <source>
        <dbReference type="SAM" id="Phobius"/>
    </source>
</evidence>
<dbReference type="AlphaFoldDB" id="A0A9J6QUP3"/>
<dbReference type="InterPro" id="IPR036890">
    <property type="entry name" value="HATPase_C_sf"/>
</dbReference>
<dbReference type="SMART" id="SM00387">
    <property type="entry name" value="HATPase_c"/>
    <property type="match status" value="1"/>
</dbReference>
<evidence type="ECO:0000256" key="4">
    <source>
        <dbReference type="ARBA" id="ARBA00022553"/>
    </source>
</evidence>
<dbReference type="EC" id="2.7.13.3" evidence="3"/>
<dbReference type="SUPFAM" id="SSF55874">
    <property type="entry name" value="ATPase domain of HSP90 chaperone/DNA topoisomerase II/histidine kinase"/>
    <property type="match status" value="1"/>
</dbReference>
<sequence>MNEQRQISNKWFYKVYGIYGAVFILICAGLTAVCFLDIYIRFIVPAALALLALTAVLFVLHLKQGVLLIFDQCNELLDQAIAGSPLPMVNEETELAAFAVKLARFVAMRDKAFQDAKVQKNQIETLLADISHQTKTPIANILLYSQLIAERSLENRELIEKLASQSEKLQFLIRRLVEMSRLENGIIRCDVREGQLRDFLLQVIGDYYDKAQGKNQEILLECPQDAAAVFDSKWLREAVGNIVDNGIKYTPIGGNIKLSVTIYEMFARIDISDTGRGITEEDIPKIFERFYRGADAAADEGLGLGLYLAREMISAQRGYIKVSSEPEKGSCFSVFIPAFA</sequence>
<dbReference type="RefSeq" id="WP_253021124.1">
    <property type="nucleotide sequence ID" value="NZ_JAOSHN010000004.1"/>
</dbReference>
<dbReference type="InterPro" id="IPR005467">
    <property type="entry name" value="His_kinase_dom"/>
</dbReference>
<evidence type="ECO:0000256" key="5">
    <source>
        <dbReference type="ARBA" id="ARBA00022679"/>
    </source>
</evidence>
<dbReference type="GO" id="GO:0016036">
    <property type="term" value="P:cellular response to phosphate starvation"/>
    <property type="evidence" value="ECO:0007669"/>
    <property type="project" value="TreeGrafter"/>
</dbReference>
<dbReference type="CDD" id="cd00075">
    <property type="entry name" value="HATPase"/>
    <property type="match status" value="1"/>
</dbReference>
<gene>
    <name evidence="10" type="ORF">OBO34_10190</name>
</gene>
<dbReference type="InterPro" id="IPR004358">
    <property type="entry name" value="Sig_transdc_His_kin-like_C"/>
</dbReference>
<keyword evidence="8" id="KW-1133">Transmembrane helix</keyword>
<keyword evidence="7" id="KW-0902">Two-component regulatory system</keyword>
<comment type="caution">
    <text evidence="10">The sequence shown here is derived from an EMBL/GenBank/DDBJ whole genome shotgun (WGS) entry which is preliminary data.</text>
</comment>
<keyword evidence="5" id="KW-0808">Transferase</keyword>
<dbReference type="Gene3D" id="3.30.565.10">
    <property type="entry name" value="Histidine kinase-like ATPase, C-terminal domain"/>
    <property type="match status" value="1"/>
</dbReference>
<dbReference type="Pfam" id="PF02518">
    <property type="entry name" value="HATPase_c"/>
    <property type="match status" value="1"/>
</dbReference>
<feature type="transmembrane region" description="Helical" evidence="8">
    <location>
        <begin position="12"/>
        <end position="32"/>
    </location>
</feature>
<dbReference type="GO" id="GO:0000155">
    <property type="term" value="F:phosphorelay sensor kinase activity"/>
    <property type="evidence" value="ECO:0007669"/>
    <property type="project" value="InterPro"/>
</dbReference>
<evidence type="ECO:0000256" key="3">
    <source>
        <dbReference type="ARBA" id="ARBA00012438"/>
    </source>
</evidence>
<dbReference type="Gene3D" id="1.10.287.130">
    <property type="match status" value="1"/>
</dbReference>
<dbReference type="GO" id="GO:0004721">
    <property type="term" value="F:phosphoprotein phosphatase activity"/>
    <property type="evidence" value="ECO:0007669"/>
    <property type="project" value="TreeGrafter"/>
</dbReference>
<dbReference type="SUPFAM" id="SSF47384">
    <property type="entry name" value="Homodimeric domain of signal transducing histidine kinase"/>
    <property type="match status" value="1"/>
</dbReference>